<dbReference type="Proteomes" id="UP000050443">
    <property type="component" value="Unassembled WGS sequence"/>
</dbReference>
<evidence type="ECO:0000313" key="12">
    <source>
        <dbReference type="Proteomes" id="UP000050443"/>
    </source>
</evidence>
<dbReference type="InterPro" id="IPR002528">
    <property type="entry name" value="MATE_fam"/>
</dbReference>
<dbReference type="EMBL" id="JRLF01000011">
    <property type="protein sequence ID" value="KQB39870.1"/>
    <property type="molecule type" value="Genomic_DNA"/>
</dbReference>
<keyword evidence="4" id="KW-1003">Cell membrane</keyword>
<evidence type="ECO:0000256" key="9">
    <source>
        <dbReference type="ARBA" id="ARBA00031636"/>
    </source>
</evidence>
<evidence type="ECO:0000256" key="3">
    <source>
        <dbReference type="ARBA" id="ARBA00022449"/>
    </source>
</evidence>
<dbReference type="InterPro" id="IPR050222">
    <property type="entry name" value="MATE_MdtK"/>
</dbReference>
<proteinExistence type="predicted"/>
<evidence type="ECO:0000256" key="10">
    <source>
        <dbReference type="SAM" id="Phobius"/>
    </source>
</evidence>
<feature type="transmembrane region" description="Helical" evidence="10">
    <location>
        <begin position="187"/>
        <end position="206"/>
    </location>
</feature>
<keyword evidence="2" id="KW-0813">Transport</keyword>
<keyword evidence="7" id="KW-0406">Ion transport</keyword>
<organism evidence="11 12">
    <name type="scientific">Flavobacterium aquidurense</name>
    <dbReference type="NCBI Taxonomy" id="362413"/>
    <lineage>
        <taxon>Bacteria</taxon>
        <taxon>Pseudomonadati</taxon>
        <taxon>Bacteroidota</taxon>
        <taxon>Flavobacteriia</taxon>
        <taxon>Flavobacteriales</taxon>
        <taxon>Flavobacteriaceae</taxon>
        <taxon>Flavobacterium</taxon>
    </lineage>
</organism>
<feature type="transmembrane region" description="Helical" evidence="10">
    <location>
        <begin position="412"/>
        <end position="432"/>
    </location>
</feature>
<name>A0A0Q0S888_9FLAO</name>
<dbReference type="PIRSF" id="PIRSF006603">
    <property type="entry name" value="DinF"/>
    <property type="match status" value="1"/>
</dbReference>
<accession>A0A0Q0S888</accession>
<dbReference type="GO" id="GO:0042910">
    <property type="term" value="F:xenobiotic transmembrane transporter activity"/>
    <property type="evidence" value="ECO:0007669"/>
    <property type="project" value="InterPro"/>
</dbReference>
<dbReference type="GO" id="GO:0006811">
    <property type="term" value="P:monoatomic ion transport"/>
    <property type="evidence" value="ECO:0007669"/>
    <property type="project" value="UniProtKB-KW"/>
</dbReference>
<evidence type="ECO:0000313" key="11">
    <source>
        <dbReference type="EMBL" id="KQB39870.1"/>
    </source>
</evidence>
<keyword evidence="5 10" id="KW-0812">Transmembrane</keyword>
<dbReference type="GO" id="GO:0005886">
    <property type="term" value="C:plasma membrane"/>
    <property type="evidence" value="ECO:0007669"/>
    <property type="project" value="UniProtKB-SubCell"/>
</dbReference>
<keyword evidence="8 10" id="KW-0472">Membrane</keyword>
<dbReference type="InterPro" id="IPR048279">
    <property type="entry name" value="MdtK-like"/>
</dbReference>
<feature type="transmembrane region" description="Helical" evidence="10">
    <location>
        <begin position="379"/>
        <end position="400"/>
    </location>
</feature>
<feature type="transmembrane region" description="Helical" evidence="10">
    <location>
        <begin position="35"/>
        <end position="61"/>
    </location>
</feature>
<dbReference type="OrthoDB" id="9776324at2"/>
<dbReference type="PANTHER" id="PTHR43298:SF2">
    <property type="entry name" value="FMN_FAD EXPORTER YEEO-RELATED"/>
    <property type="match status" value="1"/>
</dbReference>
<feature type="transmembrane region" description="Helical" evidence="10">
    <location>
        <begin position="154"/>
        <end position="175"/>
    </location>
</feature>
<gene>
    <name evidence="11" type="ORF">RC62_554</name>
</gene>
<keyword evidence="3" id="KW-0050">Antiport</keyword>
<evidence type="ECO:0000256" key="4">
    <source>
        <dbReference type="ARBA" id="ARBA00022475"/>
    </source>
</evidence>
<protein>
    <recommendedName>
        <fullName evidence="9">Multidrug-efflux transporter</fullName>
    </recommendedName>
</protein>
<feature type="transmembrane region" description="Helical" evidence="10">
    <location>
        <begin position="212"/>
        <end position="234"/>
    </location>
</feature>
<dbReference type="GO" id="GO:0015297">
    <property type="term" value="F:antiporter activity"/>
    <property type="evidence" value="ECO:0007669"/>
    <property type="project" value="UniProtKB-KW"/>
</dbReference>
<reference evidence="11 12" key="1">
    <citation type="submission" date="2014-09" db="EMBL/GenBank/DDBJ databases">
        <title>Genome sequence of Flavobacterium aquidurense RC62.</title>
        <authorList>
            <person name="Kim J.F."/>
            <person name="Kwak M.-J."/>
        </authorList>
    </citation>
    <scope>NUCLEOTIDE SEQUENCE [LARGE SCALE GENOMIC DNA]</scope>
    <source>
        <strain evidence="11 12">RC62</strain>
    </source>
</reference>
<evidence type="ECO:0000256" key="2">
    <source>
        <dbReference type="ARBA" id="ARBA00022448"/>
    </source>
</evidence>
<comment type="subcellular location">
    <subcellularLocation>
        <location evidence="1">Cell membrane</location>
        <topology evidence="1">Multi-pass membrane protein</topology>
    </subcellularLocation>
</comment>
<evidence type="ECO:0000256" key="7">
    <source>
        <dbReference type="ARBA" id="ARBA00023065"/>
    </source>
</evidence>
<dbReference type="CDD" id="cd13139">
    <property type="entry name" value="MATE_like_14"/>
    <property type="match status" value="1"/>
</dbReference>
<evidence type="ECO:0000256" key="6">
    <source>
        <dbReference type="ARBA" id="ARBA00022989"/>
    </source>
</evidence>
<evidence type="ECO:0000256" key="1">
    <source>
        <dbReference type="ARBA" id="ARBA00004651"/>
    </source>
</evidence>
<dbReference type="PANTHER" id="PTHR43298">
    <property type="entry name" value="MULTIDRUG RESISTANCE PROTEIN NORM-RELATED"/>
    <property type="match status" value="1"/>
</dbReference>
<feature type="transmembrane region" description="Helical" evidence="10">
    <location>
        <begin position="345"/>
        <end position="367"/>
    </location>
</feature>
<dbReference type="RefSeq" id="WP_055095186.1">
    <property type="nucleotide sequence ID" value="NZ_JRLF01000011.1"/>
</dbReference>
<evidence type="ECO:0000256" key="5">
    <source>
        <dbReference type="ARBA" id="ARBA00022692"/>
    </source>
</evidence>
<keyword evidence="6 10" id="KW-1133">Transmembrane helix</keyword>
<feature type="transmembrane region" description="Helical" evidence="10">
    <location>
        <begin position="67"/>
        <end position="94"/>
    </location>
</feature>
<evidence type="ECO:0000256" key="8">
    <source>
        <dbReference type="ARBA" id="ARBA00023136"/>
    </source>
</evidence>
<feature type="transmembrane region" description="Helical" evidence="10">
    <location>
        <begin position="115"/>
        <end position="134"/>
    </location>
</feature>
<feature type="transmembrane region" description="Helical" evidence="10">
    <location>
        <begin position="438"/>
        <end position="458"/>
    </location>
</feature>
<dbReference type="Pfam" id="PF01554">
    <property type="entry name" value="MatE"/>
    <property type="match status" value="2"/>
</dbReference>
<dbReference type="AlphaFoldDB" id="A0A0Q0S888"/>
<sequence>MKEAILKTRSFFGLLRRSLAGTESNFTSGSINKTIILLSVPMVAELLMESLFVCSNLFFVSRLGTNAISIAGATTTFITFCYSVSIGLGIAASAMISRRIGEKKFKAAGQTAMQVIYATTPIAILISVICAIWTTDIMSAMGLSDAMVQEGTTYGIVMFASSGFLILRIVINGIFRGAGDASTAMRILWLSNALNIVLCPIFIFGWGPIPAYGLLGVGLATLIARVIGVLYQAWFLLRRKTVLKIGLAQLVFNLAIFKRVLKLAFGGTVQFIIPASSWVFMIKIMSHFGPNALAGYILAQRVTSIATMPAWGLGNAAGILTGQNLGAKQPDRAEKSVWRAGMLNMGFLVLIGISWIFLAVPVVKIFTDIPEVISFSTRYIHFISMAYILLGYTMVISRALNAAGEVKVVTWLYILMFYIVQIPLAYALGISFELGSNGVFTAILVSEIVLAVACIIVFRKGKWKHTKV</sequence>
<dbReference type="NCBIfam" id="TIGR00797">
    <property type="entry name" value="matE"/>
    <property type="match status" value="1"/>
</dbReference>
<feature type="transmembrane region" description="Helical" evidence="10">
    <location>
        <begin position="263"/>
        <end position="282"/>
    </location>
</feature>
<dbReference type="STRING" id="362413.RC62_554"/>
<dbReference type="PATRIC" id="fig|362413.3.peg.533"/>
<comment type="caution">
    <text evidence="11">The sequence shown here is derived from an EMBL/GenBank/DDBJ whole genome shotgun (WGS) entry which is preliminary data.</text>
</comment>